<dbReference type="GO" id="GO:0006457">
    <property type="term" value="P:protein folding"/>
    <property type="evidence" value="ECO:0007669"/>
    <property type="project" value="UniProtKB-UniRule"/>
</dbReference>
<keyword evidence="5 7" id="KW-0143">Chaperone</keyword>
<keyword evidence="1 7" id="KW-0732">Signal</keyword>
<dbReference type="GO" id="GO:0030288">
    <property type="term" value="C:outer membrane-bounded periplasmic space"/>
    <property type="evidence" value="ECO:0007669"/>
    <property type="project" value="InterPro"/>
</dbReference>
<evidence type="ECO:0000256" key="5">
    <source>
        <dbReference type="ARBA" id="ARBA00023186"/>
    </source>
</evidence>
<dbReference type="EMBL" id="BDFD01000006">
    <property type="protein sequence ID" value="GAV19955.1"/>
    <property type="molecule type" value="Genomic_DNA"/>
</dbReference>
<comment type="subcellular location">
    <subcellularLocation>
        <location evidence="7">Periplasm</location>
    </subcellularLocation>
    <text evidence="7">Is capable of associating with the outer membrane.</text>
</comment>
<evidence type="ECO:0000313" key="10">
    <source>
        <dbReference type="EMBL" id="GAV19955.1"/>
    </source>
</evidence>
<evidence type="ECO:0000256" key="3">
    <source>
        <dbReference type="ARBA" id="ARBA00022764"/>
    </source>
</evidence>
<comment type="caution">
    <text evidence="10">The sequence shown here is derived from an EMBL/GenBank/DDBJ whole genome shotgun (WGS) entry which is preliminary data.</text>
</comment>
<evidence type="ECO:0000313" key="11">
    <source>
        <dbReference type="Proteomes" id="UP000231632"/>
    </source>
</evidence>
<organism evidence="10 11">
    <name type="scientific">Mariprofundus micogutta</name>
    <dbReference type="NCBI Taxonomy" id="1921010"/>
    <lineage>
        <taxon>Bacteria</taxon>
        <taxon>Pseudomonadati</taxon>
        <taxon>Pseudomonadota</taxon>
        <taxon>Candidatius Mariprofundia</taxon>
        <taxon>Mariprofundales</taxon>
        <taxon>Mariprofundaceae</taxon>
        <taxon>Mariprofundus</taxon>
    </lineage>
</organism>
<dbReference type="PANTHER" id="PTHR47637:SF1">
    <property type="entry name" value="CHAPERONE SURA"/>
    <property type="match status" value="1"/>
</dbReference>
<dbReference type="Gene3D" id="3.10.450.50">
    <property type="match status" value="1"/>
</dbReference>
<dbReference type="GO" id="GO:0043165">
    <property type="term" value="P:Gram-negative-bacterium-type cell outer membrane assembly"/>
    <property type="evidence" value="ECO:0007669"/>
    <property type="project" value="InterPro"/>
</dbReference>
<dbReference type="InterPro" id="IPR015391">
    <property type="entry name" value="SurA_N"/>
</dbReference>
<comment type="domain">
    <text evidence="7">The PPIase activity resides only in the second parvulin domain. The N-terminal region and the C-terminal tail are necessary and sufficient for the chaperone activity of SurA. The PPIase activity is dispensable for SurA to function as a chaperone. The N-terminal region and the C-terminal tail are also required for porin recognition.</text>
</comment>
<keyword evidence="4 7" id="KW-0697">Rotamase</keyword>
<dbReference type="InterPro" id="IPR050280">
    <property type="entry name" value="OMP_Chaperone_SurA"/>
</dbReference>
<dbReference type="EC" id="5.2.1.8" evidence="7"/>
<dbReference type="Pfam" id="PF00639">
    <property type="entry name" value="Rotamase"/>
    <property type="match status" value="2"/>
</dbReference>
<dbReference type="InterPro" id="IPR027304">
    <property type="entry name" value="Trigger_fact/SurA_dom_sf"/>
</dbReference>
<dbReference type="PANTHER" id="PTHR47637">
    <property type="entry name" value="CHAPERONE SURA"/>
    <property type="match status" value="1"/>
</dbReference>
<reference evidence="10 11" key="1">
    <citation type="journal article" date="2017" name="Arch. Microbiol.">
        <title>Mariprofundus micogutta sp. nov., a novel iron-oxidizing zetaproteobacterium isolated from a deep-sea hydrothermal field at the Bayonnaise knoll of the Izu-Ogasawara arc, and a description of Mariprofundales ord. nov. and Zetaproteobacteria classis nov.</title>
        <authorList>
            <person name="Makita H."/>
            <person name="Tanaka E."/>
            <person name="Mitsunobu S."/>
            <person name="Miyazaki M."/>
            <person name="Nunoura T."/>
            <person name="Uematsu K."/>
            <person name="Takaki Y."/>
            <person name="Nishi S."/>
            <person name="Shimamura S."/>
            <person name="Takai K."/>
        </authorList>
    </citation>
    <scope>NUCLEOTIDE SEQUENCE [LARGE SCALE GENOMIC DNA]</scope>
    <source>
        <strain evidence="10 11">ET2</strain>
    </source>
</reference>
<dbReference type="STRING" id="1921010.MMIC_P0916"/>
<evidence type="ECO:0000256" key="7">
    <source>
        <dbReference type="HAMAP-Rule" id="MF_01183"/>
    </source>
</evidence>
<dbReference type="Pfam" id="PF24125">
    <property type="entry name" value="Cds6_C"/>
    <property type="match status" value="1"/>
</dbReference>
<dbReference type="HAMAP" id="MF_01183">
    <property type="entry name" value="Chaperone_SurA"/>
    <property type="match status" value="1"/>
</dbReference>
<dbReference type="InterPro" id="IPR023034">
    <property type="entry name" value="PPIase_SurA"/>
</dbReference>
<dbReference type="Pfam" id="PF09312">
    <property type="entry name" value="SurA_N"/>
    <property type="match status" value="1"/>
</dbReference>
<dbReference type="InterPro" id="IPR032710">
    <property type="entry name" value="NTF2-like_dom_sf"/>
</dbReference>
<dbReference type="GO" id="GO:0003755">
    <property type="term" value="F:peptidyl-prolyl cis-trans isomerase activity"/>
    <property type="evidence" value="ECO:0007669"/>
    <property type="project" value="UniProtKB-UniRule"/>
</dbReference>
<protein>
    <recommendedName>
        <fullName evidence="7">Chaperone SurA</fullName>
    </recommendedName>
    <alternativeName>
        <fullName evidence="7">Peptidyl-prolyl cis-trans isomerase SurA</fullName>
        <shortName evidence="7">PPIase SurA</shortName>
        <ecNumber evidence="7">5.2.1.8</ecNumber>
    </alternativeName>
    <alternativeName>
        <fullName evidence="7">Rotamase SurA</fullName>
    </alternativeName>
</protein>
<keyword evidence="6 7" id="KW-0413">Isomerase</keyword>
<proteinExistence type="inferred from homology"/>
<dbReference type="OrthoDB" id="14196at2"/>
<feature type="region of interest" description="Disordered" evidence="8">
    <location>
        <begin position="325"/>
        <end position="344"/>
    </location>
</feature>
<evidence type="ECO:0000256" key="6">
    <source>
        <dbReference type="ARBA" id="ARBA00023235"/>
    </source>
</evidence>
<dbReference type="Gene3D" id="1.10.4030.10">
    <property type="entry name" value="Porin chaperone SurA, peptide-binding domain"/>
    <property type="match status" value="1"/>
</dbReference>
<evidence type="ECO:0000256" key="2">
    <source>
        <dbReference type="ARBA" id="ARBA00022737"/>
    </source>
</evidence>
<dbReference type="Proteomes" id="UP000231632">
    <property type="component" value="Unassembled WGS sequence"/>
</dbReference>
<feature type="chain" id="PRO_5013404814" description="Chaperone SurA" evidence="7">
    <location>
        <begin position="20"/>
        <end position="567"/>
    </location>
</feature>
<comment type="function">
    <text evidence="7">Chaperone involved in the correct folding and assembly of outer membrane proteins. Recognizes specific patterns of aromatic residues and the orientation of their side chains, which are found more frequently in integral outer membrane proteins. May act in both early periplasmic and late outer membrane-associated steps of protein maturation.</text>
</comment>
<sequence precursor="true">MRFLILLTSLLTFISAAKAETFDSIAAIVNNEAISCYEVQREIQTAVAQIRQSGQSSPLSYNDLKQRAFDGKIDKLLQVQEARKLELSVTNEEFDNAVRDIESRNNLLPGQLKEAIEQQGMDFEDYKETLKDQMLIGKLINTGVRSKLNISEEAMKEYHRKYLADPKPRREVRLAQIFLSVPNEPTPEQLSKVRDKVRQIHQQLVEGKDFTQMVTNYSQSAEVEQQGVMGWFMHGGISQRFASALDLPVNGITDPIRAPAGFHIIKVLEERWQDPEQMGESYYEAHARHILLQIPPLADESTEAKIRQRAEVIAREMNGATDEEFAARAEEESQGPSASKGGDLGWFKKGMMIPEFEEAAFKLKAGETSGVVETSFGLHIIRVINQRHIDPNSFEAHRDNIQQILTNSAMQEQLPRWLAGLKASASIEKFSCEGISRERATAPQIQPEVQKAETQTTPEAVVESWRKAWSSKDLEAYLANYSDHFHVGKSHTSIAAWKTYRKEMIENKAYIRISISNLKLTAVDDKHVRCEFTQDYKSDIYSSRDKKALVLEKEGNSWKIIRELTFL</sequence>
<dbReference type="GO" id="GO:0051082">
    <property type="term" value="F:unfolded protein binding"/>
    <property type="evidence" value="ECO:0007669"/>
    <property type="project" value="UniProtKB-UniRule"/>
</dbReference>
<feature type="domain" description="PpiC" evidence="9">
    <location>
        <begin position="169"/>
        <end position="269"/>
    </location>
</feature>
<keyword evidence="2 7" id="KW-0677">Repeat</keyword>
<dbReference type="InterPro" id="IPR046357">
    <property type="entry name" value="PPIase_dom_sf"/>
</dbReference>
<name>A0A1L8CM40_9PROT</name>
<keyword evidence="3 7" id="KW-0574">Periplasm</keyword>
<dbReference type="SUPFAM" id="SSF54427">
    <property type="entry name" value="NTF2-like"/>
    <property type="match status" value="1"/>
</dbReference>
<dbReference type="InterPro" id="IPR056203">
    <property type="entry name" value="Cds6_C"/>
</dbReference>
<evidence type="ECO:0000256" key="8">
    <source>
        <dbReference type="SAM" id="MobiDB-lite"/>
    </source>
</evidence>
<dbReference type="GO" id="GO:0050821">
    <property type="term" value="P:protein stabilization"/>
    <property type="evidence" value="ECO:0007669"/>
    <property type="project" value="InterPro"/>
</dbReference>
<dbReference type="AlphaFoldDB" id="A0A1L8CM40"/>
<dbReference type="InterPro" id="IPR000297">
    <property type="entry name" value="PPIase_PpiC"/>
</dbReference>
<evidence type="ECO:0000256" key="1">
    <source>
        <dbReference type="ARBA" id="ARBA00022729"/>
    </source>
</evidence>
<dbReference type="PROSITE" id="PS50198">
    <property type="entry name" value="PPIC_PPIASE_2"/>
    <property type="match status" value="2"/>
</dbReference>
<accession>A0A1L8CM40</accession>
<dbReference type="RefSeq" id="WP_072659288.1">
    <property type="nucleotide sequence ID" value="NZ_BDFD01000006.1"/>
</dbReference>
<dbReference type="Gene3D" id="3.10.50.40">
    <property type="match status" value="2"/>
</dbReference>
<evidence type="ECO:0000259" key="9">
    <source>
        <dbReference type="PROSITE" id="PS50198"/>
    </source>
</evidence>
<dbReference type="SUPFAM" id="SSF109998">
    <property type="entry name" value="Triger factor/SurA peptide-binding domain-like"/>
    <property type="match status" value="1"/>
</dbReference>
<evidence type="ECO:0000256" key="4">
    <source>
        <dbReference type="ARBA" id="ARBA00023110"/>
    </source>
</evidence>
<feature type="signal peptide" evidence="7">
    <location>
        <begin position="1"/>
        <end position="19"/>
    </location>
</feature>
<dbReference type="GO" id="GO:0042277">
    <property type="term" value="F:peptide binding"/>
    <property type="evidence" value="ECO:0007669"/>
    <property type="project" value="InterPro"/>
</dbReference>
<comment type="catalytic activity">
    <reaction evidence="7">
        <text>[protein]-peptidylproline (omega=180) = [protein]-peptidylproline (omega=0)</text>
        <dbReference type="Rhea" id="RHEA:16237"/>
        <dbReference type="Rhea" id="RHEA-COMP:10747"/>
        <dbReference type="Rhea" id="RHEA-COMP:10748"/>
        <dbReference type="ChEBI" id="CHEBI:83833"/>
        <dbReference type="ChEBI" id="CHEBI:83834"/>
        <dbReference type="EC" id="5.2.1.8"/>
    </reaction>
</comment>
<gene>
    <name evidence="7" type="primary">surA</name>
    <name evidence="10" type="ORF">MMIC_P0916</name>
</gene>
<dbReference type="SUPFAM" id="SSF54534">
    <property type="entry name" value="FKBP-like"/>
    <property type="match status" value="2"/>
</dbReference>
<keyword evidence="11" id="KW-1185">Reference proteome</keyword>
<feature type="domain" description="PpiC" evidence="9">
    <location>
        <begin position="282"/>
        <end position="385"/>
    </location>
</feature>